<dbReference type="EMBL" id="JBBLXS010000469">
    <property type="protein sequence ID" value="MEK0187924.1"/>
    <property type="molecule type" value="Genomic_DNA"/>
</dbReference>
<reference evidence="2 3" key="1">
    <citation type="journal article" date="2020" name="Harmful Algae">
        <title>Molecular and morphological characterization of a novel dihydroanatoxin-a producing Microcoleus species (cyanobacteria) from the Russian River, California, USA.</title>
        <authorList>
            <person name="Conklin K.Y."/>
            <person name="Stancheva R."/>
            <person name="Otten T.G."/>
            <person name="Fadness R."/>
            <person name="Boyer G.L."/>
            <person name="Read B."/>
            <person name="Zhang X."/>
            <person name="Sheath R.G."/>
        </authorList>
    </citation>
    <scope>NUCLEOTIDE SEQUENCE [LARGE SCALE GENOMIC DNA]</scope>
    <source>
        <strain evidence="2 3">PTRS2</strain>
    </source>
</reference>
<keyword evidence="3" id="KW-1185">Reference proteome</keyword>
<dbReference type="Proteomes" id="UP001384579">
    <property type="component" value="Unassembled WGS sequence"/>
</dbReference>
<gene>
    <name evidence="2" type="ORF">WMG39_24235</name>
</gene>
<sequence>MQVHEVLQFVDKVVYAKTGQHLNDLQRGIIEGTLKRQKYPDIAENCGCSAGHAKDVGYELLQMLSDVFDEPVDKKNLKSVLERQGNLTISFGDQSQSIRRSINSNIIGCINVSSDQPISTQNESQSQTSDFQRVKHKARIEAVGKLRQFGLSDEQIAEALELPLDVVEQVNLQG</sequence>
<dbReference type="Pfam" id="PF26355">
    <property type="entry name" value="HTH_VMAP-M9"/>
    <property type="match status" value="1"/>
</dbReference>
<comment type="caution">
    <text evidence="2">The sequence shown here is derived from an EMBL/GenBank/DDBJ whole genome shotgun (WGS) entry which is preliminary data.</text>
</comment>
<evidence type="ECO:0000313" key="3">
    <source>
        <dbReference type="Proteomes" id="UP001384579"/>
    </source>
</evidence>
<accession>A0ABU8YU23</accession>
<dbReference type="RefSeq" id="WP_340521345.1">
    <property type="nucleotide sequence ID" value="NZ_JBBLXS010000469.1"/>
</dbReference>
<feature type="domain" description="vWA-MoxR associated protein N-terminal HTH" evidence="1">
    <location>
        <begin position="1"/>
        <end position="84"/>
    </location>
</feature>
<evidence type="ECO:0000259" key="1">
    <source>
        <dbReference type="Pfam" id="PF26355"/>
    </source>
</evidence>
<protein>
    <recommendedName>
        <fullName evidence="1">vWA-MoxR associated protein N-terminal HTH domain-containing protein</fullName>
    </recommendedName>
</protein>
<name>A0ABU8YU23_9CYAN</name>
<dbReference type="InterPro" id="IPR058651">
    <property type="entry name" value="HTH_VMAP-M9"/>
</dbReference>
<proteinExistence type="predicted"/>
<evidence type="ECO:0000313" key="2">
    <source>
        <dbReference type="EMBL" id="MEK0187924.1"/>
    </source>
</evidence>
<organism evidence="2 3">
    <name type="scientific">Microcoleus anatoxicus PTRS2</name>
    <dbReference type="NCBI Taxonomy" id="2705321"/>
    <lineage>
        <taxon>Bacteria</taxon>
        <taxon>Bacillati</taxon>
        <taxon>Cyanobacteriota</taxon>
        <taxon>Cyanophyceae</taxon>
        <taxon>Oscillatoriophycideae</taxon>
        <taxon>Oscillatoriales</taxon>
        <taxon>Microcoleaceae</taxon>
        <taxon>Microcoleus</taxon>
        <taxon>Microcoleus anatoxicus</taxon>
    </lineage>
</organism>